<feature type="chain" id="PRO_5005505061" description="DUF3108 domain-containing protein" evidence="2">
    <location>
        <begin position="22"/>
        <end position="269"/>
    </location>
</feature>
<dbReference type="RefSeq" id="WP_055461321.1">
    <property type="nucleotide sequence ID" value="NZ_CYHG01000001.1"/>
</dbReference>
<evidence type="ECO:0000256" key="2">
    <source>
        <dbReference type="SAM" id="SignalP"/>
    </source>
</evidence>
<dbReference type="STRING" id="1137284.GCA_001418205_00178"/>
<evidence type="ECO:0000256" key="1">
    <source>
        <dbReference type="SAM" id="MobiDB-lite"/>
    </source>
</evidence>
<dbReference type="AlphaFoldDB" id="A0A0K6IGS9"/>
<evidence type="ECO:0000313" key="4">
    <source>
        <dbReference type="Proteomes" id="UP000182769"/>
    </source>
</evidence>
<dbReference type="OrthoDB" id="6007799at2"/>
<accession>A0A0K6IGS9</accession>
<sequence>MGIIRNITAIALLFQIIPSYSASSTAPVTHTSSPSNGNVSSPVAQQKNSNDPVFFTPYSAVYSTVYKKGITLRVEGKQTLTEAADHQYKFDFVVDTLLASLKESSQFYLEGDSLRPTEYHYSSSVLGKRKDVIVTFDWDDMSAINTSKGNSWSMPINNTTLDRLTLQLQLRYDLKSHRDQLDYQIADGGQAKLYTFEKRDQEMIKTKLGELETIKVVRTDNLSDKRHQYFWFAPKYDYLLVKMEHFEKGESYTLNLDKITQLPTPAAKQ</sequence>
<dbReference type="InterPro" id="IPR021457">
    <property type="entry name" value="DUF3108"/>
</dbReference>
<name>A0A0K6IGS9_9GAMM</name>
<evidence type="ECO:0000313" key="3">
    <source>
        <dbReference type="EMBL" id="CUB02345.1"/>
    </source>
</evidence>
<reference evidence="4" key="1">
    <citation type="submission" date="2015-08" db="EMBL/GenBank/DDBJ databases">
        <authorList>
            <person name="Varghese N."/>
        </authorList>
    </citation>
    <scope>NUCLEOTIDE SEQUENCE [LARGE SCALE GENOMIC DNA]</scope>
    <source>
        <strain evidence="4">JCM 18476</strain>
    </source>
</reference>
<organism evidence="3 4">
    <name type="scientific">Marinomonas fungiae</name>
    <dbReference type="NCBI Taxonomy" id="1137284"/>
    <lineage>
        <taxon>Bacteria</taxon>
        <taxon>Pseudomonadati</taxon>
        <taxon>Pseudomonadota</taxon>
        <taxon>Gammaproteobacteria</taxon>
        <taxon>Oceanospirillales</taxon>
        <taxon>Oceanospirillaceae</taxon>
        <taxon>Marinomonas</taxon>
    </lineage>
</organism>
<dbReference type="EMBL" id="CYHG01000001">
    <property type="protein sequence ID" value="CUB02345.1"/>
    <property type="molecule type" value="Genomic_DNA"/>
</dbReference>
<dbReference type="Pfam" id="PF11306">
    <property type="entry name" value="DUF3108"/>
    <property type="match status" value="1"/>
</dbReference>
<feature type="compositionally biased region" description="Low complexity" evidence="1">
    <location>
        <begin position="32"/>
        <end position="43"/>
    </location>
</feature>
<dbReference type="Proteomes" id="UP000182769">
    <property type="component" value="Unassembled WGS sequence"/>
</dbReference>
<evidence type="ECO:0008006" key="5">
    <source>
        <dbReference type="Google" id="ProtNLM"/>
    </source>
</evidence>
<keyword evidence="4" id="KW-1185">Reference proteome</keyword>
<gene>
    <name evidence="3" type="ORF">Ga0061065_101178</name>
</gene>
<keyword evidence="2" id="KW-0732">Signal</keyword>
<feature type="region of interest" description="Disordered" evidence="1">
    <location>
        <begin position="27"/>
        <end position="47"/>
    </location>
</feature>
<protein>
    <recommendedName>
        <fullName evidence="5">DUF3108 domain-containing protein</fullName>
    </recommendedName>
</protein>
<feature type="signal peptide" evidence="2">
    <location>
        <begin position="1"/>
        <end position="21"/>
    </location>
</feature>
<proteinExistence type="predicted"/>